<dbReference type="GO" id="GO:0005737">
    <property type="term" value="C:cytoplasm"/>
    <property type="evidence" value="ECO:0007669"/>
    <property type="project" value="TreeGrafter"/>
</dbReference>
<dbReference type="Proteomes" id="UP000054144">
    <property type="component" value="Unassembled WGS sequence"/>
</dbReference>
<evidence type="ECO:0000313" key="1">
    <source>
        <dbReference type="EMBL" id="KIY44553.1"/>
    </source>
</evidence>
<protein>
    <recommendedName>
        <fullName evidence="3">Conidiation protein 6</fullName>
    </recommendedName>
</protein>
<proteinExistence type="predicted"/>
<dbReference type="Pfam" id="PF10346">
    <property type="entry name" value="Con-6"/>
    <property type="match status" value="3"/>
</dbReference>
<keyword evidence="2" id="KW-1185">Reference proteome</keyword>
<dbReference type="InterPro" id="IPR018824">
    <property type="entry name" value="Conidiation-specific_6"/>
</dbReference>
<evidence type="ECO:0000313" key="2">
    <source>
        <dbReference type="Proteomes" id="UP000054144"/>
    </source>
</evidence>
<dbReference type="PANTHER" id="PTHR36576:SF1">
    <property type="entry name" value="UPF0654 PROTEIN C11D3.01C-RELATED"/>
    <property type="match status" value="1"/>
</dbReference>
<reference evidence="1 2" key="1">
    <citation type="journal article" date="2015" name="Fungal Genet. Biol.">
        <title>Evolution of novel wood decay mechanisms in Agaricales revealed by the genome sequences of Fistulina hepatica and Cylindrobasidium torrendii.</title>
        <authorList>
            <person name="Floudas D."/>
            <person name="Held B.W."/>
            <person name="Riley R."/>
            <person name="Nagy L.G."/>
            <person name="Koehler G."/>
            <person name="Ransdell A.S."/>
            <person name="Younus H."/>
            <person name="Chow J."/>
            <person name="Chiniquy J."/>
            <person name="Lipzen A."/>
            <person name="Tritt A."/>
            <person name="Sun H."/>
            <person name="Haridas S."/>
            <person name="LaButti K."/>
            <person name="Ohm R.A."/>
            <person name="Kues U."/>
            <person name="Blanchette R.A."/>
            <person name="Grigoriev I.V."/>
            <person name="Minto R.E."/>
            <person name="Hibbett D.S."/>
        </authorList>
    </citation>
    <scope>NUCLEOTIDE SEQUENCE [LARGE SCALE GENOMIC DNA]</scope>
    <source>
        <strain evidence="1 2">ATCC 64428</strain>
    </source>
</reference>
<organism evidence="1 2">
    <name type="scientific">Fistulina hepatica ATCC 64428</name>
    <dbReference type="NCBI Taxonomy" id="1128425"/>
    <lineage>
        <taxon>Eukaryota</taxon>
        <taxon>Fungi</taxon>
        <taxon>Dikarya</taxon>
        <taxon>Basidiomycota</taxon>
        <taxon>Agaricomycotina</taxon>
        <taxon>Agaricomycetes</taxon>
        <taxon>Agaricomycetidae</taxon>
        <taxon>Agaricales</taxon>
        <taxon>Fistulinaceae</taxon>
        <taxon>Fistulina</taxon>
    </lineage>
</organism>
<gene>
    <name evidence="1" type="ORF">FISHEDRAFT_51161</name>
</gene>
<dbReference type="AlphaFoldDB" id="A0A0D7A174"/>
<dbReference type="InterPro" id="IPR052670">
    <property type="entry name" value="UPF0654_domain"/>
</dbReference>
<sequence length="140" mass="15105">MSLKNLTYVEKEKDLDHVAAGLKGVLHNDNVSPEAKLHAAQELEHLGISVEVAGVDSSNTQERHTESHEAHVLGGYKATLNSTSKFARNHAHEVLETHGQTSSRSNAHVIGGYRAALANPRVSEAAKRNAEKSLRELGGI</sequence>
<dbReference type="EMBL" id="KN882089">
    <property type="protein sequence ID" value="KIY44553.1"/>
    <property type="molecule type" value="Genomic_DNA"/>
</dbReference>
<accession>A0A0D7A174</accession>
<evidence type="ECO:0008006" key="3">
    <source>
        <dbReference type="Google" id="ProtNLM"/>
    </source>
</evidence>
<dbReference type="OrthoDB" id="5419162at2759"/>
<name>A0A0D7A174_9AGAR</name>
<dbReference type="PANTHER" id="PTHR36576">
    <property type="entry name" value="UPF0654 PROTEIN C11D3.01C-RELATED"/>
    <property type="match status" value="1"/>
</dbReference>